<sequence length="85" mass="9126">MDGHQTSPTYQSHVDYGLVIAGGGVVAIAGLDGGAATGLGVHDHYFHRGMVVPRVRGRTSLFNPENSKMQNRLKLNHTSTRNAVQ</sequence>
<comment type="caution">
    <text evidence="1">The sequence shown here is derived from an EMBL/GenBank/DDBJ whole genome shotgun (WGS) entry which is preliminary data.</text>
</comment>
<name>A0ACB9JIK7_9ASTR</name>
<evidence type="ECO:0000313" key="2">
    <source>
        <dbReference type="Proteomes" id="UP001056120"/>
    </source>
</evidence>
<reference evidence="2" key="1">
    <citation type="journal article" date="2022" name="Mol. Ecol. Resour.">
        <title>The genomes of chicory, endive, great burdock and yacon provide insights into Asteraceae palaeo-polyploidization history and plant inulin production.</title>
        <authorList>
            <person name="Fan W."/>
            <person name="Wang S."/>
            <person name="Wang H."/>
            <person name="Wang A."/>
            <person name="Jiang F."/>
            <person name="Liu H."/>
            <person name="Zhao H."/>
            <person name="Xu D."/>
            <person name="Zhang Y."/>
        </authorList>
    </citation>
    <scope>NUCLEOTIDE SEQUENCE [LARGE SCALE GENOMIC DNA]</scope>
    <source>
        <strain evidence="2">cv. Yunnan</strain>
    </source>
</reference>
<reference evidence="1 2" key="2">
    <citation type="journal article" date="2022" name="Mol. Ecol. Resour.">
        <title>The genomes of chicory, endive, great burdock and yacon provide insights into Asteraceae paleo-polyploidization history and plant inulin production.</title>
        <authorList>
            <person name="Fan W."/>
            <person name="Wang S."/>
            <person name="Wang H."/>
            <person name="Wang A."/>
            <person name="Jiang F."/>
            <person name="Liu H."/>
            <person name="Zhao H."/>
            <person name="Xu D."/>
            <person name="Zhang Y."/>
        </authorList>
    </citation>
    <scope>NUCLEOTIDE SEQUENCE [LARGE SCALE GENOMIC DNA]</scope>
    <source>
        <strain evidence="2">cv. Yunnan</strain>
        <tissue evidence="1">Leaves</tissue>
    </source>
</reference>
<accession>A0ACB9JIK7</accession>
<keyword evidence="2" id="KW-1185">Reference proteome</keyword>
<protein>
    <submittedName>
        <fullName evidence="1">Uncharacterized protein</fullName>
    </submittedName>
</protein>
<gene>
    <name evidence="1" type="ORF">L1987_13816</name>
</gene>
<proteinExistence type="predicted"/>
<evidence type="ECO:0000313" key="1">
    <source>
        <dbReference type="EMBL" id="KAI3819962.1"/>
    </source>
</evidence>
<organism evidence="1 2">
    <name type="scientific">Smallanthus sonchifolius</name>
    <dbReference type="NCBI Taxonomy" id="185202"/>
    <lineage>
        <taxon>Eukaryota</taxon>
        <taxon>Viridiplantae</taxon>
        <taxon>Streptophyta</taxon>
        <taxon>Embryophyta</taxon>
        <taxon>Tracheophyta</taxon>
        <taxon>Spermatophyta</taxon>
        <taxon>Magnoliopsida</taxon>
        <taxon>eudicotyledons</taxon>
        <taxon>Gunneridae</taxon>
        <taxon>Pentapetalae</taxon>
        <taxon>asterids</taxon>
        <taxon>campanulids</taxon>
        <taxon>Asterales</taxon>
        <taxon>Asteraceae</taxon>
        <taxon>Asteroideae</taxon>
        <taxon>Heliantheae alliance</taxon>
        <taxon>Millerieae</taxon>
        <taxon>Smallanthus</taxon>
    </lineage>
</organism>
<dbReference type="EMBL" id="CM042021">
    <property type="protein sequence ID" value="KAI3819962.1"/>
    <property type="molecule type" value="Genomic_DNA"/>
</dbReference>
<dbReference type="Proteomes" id="UP001056120">
    <property type="component" value="Linkage Group LG04"/>
</dbReference>